<proteinExistence type="predicted"/>
<protein>
    <submittedName>
        <fullName evidence="1">GrdX family protein</fullName>
    </submittedName>
</protein>
<sequence>MVIITNNPLVKEKLTQYVVEFEDCSYIDILNKVRYKIHSGHRLMTHPLYGSVKPYETMYRTVVLEEGKDLDLESLSLIEDAIVVTETFIRNKRMRNWPESVIEDFQVIDLDLIEQTLQRFI</sequence>
<dbReference type="EMBL" id="JBHSHL010000009">
    <property type="protein sequence ID" value="MFC4803986.1"/>
    <property type="molecule type" value="Genomic_DNA"/>
</dbReference>
<gene>
    <name evidence="1" type="ORF">ACFO4R_02720</name>
</gene>
<evidence type="ECO:0000313" key="2">
    <source>
        <dbReference type="Proteomes" id="UP001595916"/>
    </source>
</evidence>
<evidence type="ECO:0000313" key="1">
    <source>
        <dbReference type="EMBL" id="MFC4803986.1"/>
    </source>
</evidence>
<dbReference type="InterPro" id="IPR047735">
    <property type="entry name" value="GrdX-like"/>
</dbReference>
<name>A0ABV9QK04_9FIRM</name>
<dbReference type="Proteomes" id="UP001595916">
    <property type="component" value="Unassembled WGS sequence"/>
</dbReference>
<dbReference type="RefSeq" id="WP_379787465.1">
    <property type="nucleotide sequence ID" value="NZ_JBHSHL010000009.1"/>
</dbReference>
<keyword evidence="2" id="KW-1185">Reference proteome</keyword>
<organism evidence="1 2">
    <name type="scientific">Filifactor villosus</name>
    <dbReference type="NCBI Taxonomy" id="29374"/>
    <lineage>
        <taxon>Bacteria</taxon>
        <taxon>Bacillati</taxon>
        <taxon>Bacillota</taxon>
        <taxon>Clostridia</taxon>
        <taxon>Peptostreptococcales</taxon>
        <taxon>Filifactoraceae</taxon>
        <taxon>Filifactor</taxon>
    </lineage>
</organism>
<dbReference type="NCBIfam" id="NF038093">
    <property type="entry name" value="GrdX"/>
    <property type="match status" value="1"/>
</dbReference>
<reference evidence="2" key="1">
    <citation type="journal article" date="2019" name="Int. J. Syst. Evol. Microbiol.">
        <title>The Global Catalogue of Microorganisms (GCM) 10K type strain sequencing project: providing services to taxonomists for standard genome sequencing and annotation.</title>
        <authorList>
            <consortium name="The Broad Institute Genomics Platform"/>
            <consortium name="The Broad Institute Genome Sequencing Center for Infectious Disease"/>
            <person name="Wu L."/>
            <person name="Ma J."/>
        </authorList>
    </citation>
    <scope>NUCLEOTIDE SEQUENCE [LARGE SCALE GENOMIC DNA]</scope>
    <source>
        <strain evidence="2">CCUG 46385</strain>
    </source>
</reference>
<comment type="caution">
    <text evidence="1">The sequence shown here is derived from an EMBL/GenBank/DDBJ whole genome shotgun (WGS) entry which is preliminary data.</text>
</comment>
<accession>A0ABV9QK04</accession>